<keyword evidence="3" id="KW-0175">Coiled coil</keyword>
<dbReference type="Gene3D" id="3.30.70.270">
    <property type="match status" value="1"/>
</dbReference>
<dbReference type="SUPFAM" id="SSF55073">
    <property type="entry name" value="Nucleotide cyclase"/>
    <property type="match status" value="1"/>
</dbReference>
<feature type="transmembrane region" description="Helical" evidence="4">
    <location>
        <begin position="283"/>
        <end position="302"/>
    </location>
</feature>
<keyword evidence="5" id="KW-0732">Signal</keyword>
<evidence type="ECO:0000256" key="3">
    <source>
        <dbReference type="SAM" id="Coils"/>
    </source>
</evidence>
<feature type="signal peptide" evidence="5">
    <location>
        <begin position="1"/>
        <end position="23"/>
    </location>
</feature>
<dbReference type="InterPro" id="IPR029787">
    <property type="entry name" value="Nucleotide_cyclase"/>
</dbReference>
<dbReference type="Proteomes" id="UP000198706">
    <property type="component" value="Unassembled WGS sequence"/>
</dbReference>
<dbReference type="PANTHER" id="PTHR46663:SF2">
    <property type="entry name" value="GGDEF DOMAIN-CONTAINING PROTEIN"/>
    <property type="match status" value="1"/>
</dbReference>
<evidence type="ECO:0000256" key="2">
    <source>
        <dbReference type="ARBA" id="ARBA00004533"/>
    </source>
</evidence>
<dbReference type="InterPro" id="IPR000160">
    <property type="entry name" value="GGDEF_dom"/>
</dbReference>
<keyword evidence="4" id="KW-0472">Membrane</keyword>
<feature type="transmembrane region" description="Helical" evidence="4">
    <location>
        <begin position="215"/>
        <end position="241"/>
    </location>
</feature>
<organism evidence="7 8">
    <name type="scientific">Pseudomonas indica</name>
    <dbReference type="NCBI Taxonomy" id="137658"/>
    <lineage>
        <taxon>Bacteria</taxon>
        <taxon>Pseudomonadati</taxon>
        <taxon>Pseudomonadota</taxon>
        <taxon>Gammaproteobacteria</taxon>
        <taxon>Pseudomonadales</taxon>
        <taxon>Pseudomonadaceae</taxon>
        <taxon>Pseudomonas</taxon>
    </lineage>
</organism>
<dbReference type="InterPro" id="IPR011623">
    <property type="entry name" value="7TMR_DISM_rcpt_extracell_dom1"/>
</dbReference>
<dbReference type="Pfam" id="PF07695">
    <property type="entry name" value="7TMR-DISM_7TM"/>
    <property type="match status" value="1"/>
</dbReference>
<feature type="domain" description="GGDEF" evidence="6">
    <location>
        <begin position="481"/>
        <end position="614"/>
    </location>
</feature>
<keyword evidence="8" id="KW-1185">Reference proteome</keyword>
<name>A0A1G8SCI8_9PSED</name>
<dbReference type="SMART" id="SM00267">
    <property type="entry name" value="GGDEF"/>
    <property type="match status" value="1"/>
</dbReference>
<evidence type="ECO:0000259" key="6">
    <source>
        <dbReference type="PROSITE" id="PS50887"/>
    </source>
</evidence>
<feature type="chain" id="PRO_5011449809" evidence="5">
    <location>
        <begin position="24"/>
        <end position="636"/>
    </location>
</feature>
<sequence>MRRTITLFFCWLGLLATFGTAHAAPIELTRDSSGMGLNDRIELLEDVDGSLTIDDMTDPAVQARFRPADGRASVGQSSNPWWVKVQLQRAGDTPREWWLEVGAVTLLDLQVFFPGEQGGWRMRQSGERVGFAEGRDHPYRRAVFRLPALAGEPSTFYLRTYDPAGNSFPLRVWQLADLDLTATRENLAIGLVYGVIFALLLYNLFILFSLRDSAYLWYVLATAGALLFILSMTGHGFQYLWPGSAVPFWLDRITLPSVWGFCACRFTQSLLQTRVHVRWAHRLLSLACVVYVVAIALDAFGLRGPTAWLIALLSLSSIPAALGAALIRWRQGFFPALLYLCGYGLVLGSIGILLLRATGLLQPSPLNAFVFPISVAAESILFSFALAYRIQILKQEKAAALEQADREKTARLAQMQASADELQAAVDRRTAELAAANQRLSEREADLRHAAFHDPLTELPNRRYLIERVEGTLAEARRRQESVALMLIDLDHFKPINDRHGHDAGDLMLRSIAQRLRQQVRSHDMVARLGGDEFAVLVGGTNAEGHACEVAERLLAELSQPVRYGAERLAVTVSIGVALFPQHGGHFAALYKAADEALYRVKTQGRSGFYLCGADGGLSDSDCLQLDVLKVPSGLL</sequence>
<dbReference type="InterPro" id="IPR011622">
    <property type="entry name" value="7TMR_DISM_rcpt_extracell_dom2"/>
</dbReference>
<gene>
    <name evidence="7" type="ORF">SAMN05216186_10117</name>
</gene>
<evidence type="ECO:0000256" key="4">
    <source>
        <dbReference type="SAM" id="Phobius"/>
    </source>
</evidence>
<dbReference type="PROSITE" id="PS50887">
    <property type="entry name" value="GGDEF"/>
    <property type="match status" value="1"/>
</dbReference>
<dbReference type="Pfam" id="PF00990">
    <property type="entry name" value="GGDEF"/>
    <property type="match status" value="1"/>
</dbReference>
<dbReference type="STRING" id="137658.SAMN05216186_10117"/>
<accession>A0A1G8SCI8</accession>
<dbReference type="AlphaFoldDB" id="A0A1G8SCI8"/>
<comment type="cofactor">
    <cofactor evidence="1">
        <name>Mg(2+)</name>
        <dbReference type="ChEBI" id="CHEBI:18420"/>
    </cofactor>
</comment>
<evidence type="ECO:0000313" key="7">
    <source>
        <dbReference type="EMBL" id="SDJ26881.1"/>
    </source>
</evidence>
<proteinExistence type="predicted"/>
<dbReference type="NCBIfam" id="TIGR00254">
    <property type="entry name" value="GGDEF"/>
    <property type="match status" value="1"/>
</dbReference>
<protein>
    <submittedName>
        <fullName evidence="7">Diguanylate cyclase (GGDEF) domain-containing protein</fullName>
    </submittedName>
</protein>
<evidence type="ECO:0000256" key="5">
    <source>
        <dbReference type="SAM" id="SignalP"/>
    </source>
</evidence>
<dbReference type="PANTHER" id="PTHR46663">
    <property type="entry name" value="DIGUANYLATE CYCLASE DGCT-RELATED"/>
    <property type="match status" value="1"/>
</dbReference>
<dbReference type="InterPro" id="IPR052163">
    <property type="entry name" value="DGC-Regulatory_Protein"/>
</dbReference>
<evidence type="ECO:0000256" key="1">
    <source>
        <dbReference type="ARBA" id="ARBA00001946"/>
    </source>
</evidence>
<dbReference type="InterPro" id="IPR043128">
    <property type="entry name" value="Rev_trsase/Diguanyl_cyclase"/>
</dbReference>
<dbReference type="RefSeq" id="WP_423814525.1">
    <property type="nucleotide sequence ID" value="NZ_FNFD01000001.1"/>
</dbReference>
<feature type="transmembrane region" description="Helical" evidence="4">
    <location>
        <begin position="336"/>
        <end position="357"/>
    </location>
</feature>
<reference evidence="7 8" key="1">
    <citation type="submission" date="2016-10" db="EMBL/GenBank/DDBJ databases">
        <authorList>
            <person name="de Groot N.N."/>
        </authorList>
    </citation>
    <scope>NUCLEOTIDE SEQUENCE [LARGE SCALE GENOMIC DNA]</scope>
    <source>
        <strain evidence="7 8">JCM 21544</strain>
    </source>
</reference>
<feature type="transmembrane region" description="Helical" evidence="4">
    <location>
        <begin position="369"/>
        <end position="388"/>
    </location>
</feature>
<feature type="transmembrane region" description="Helical" evidence="4">
    <location>
        <begin position="187"/>
        <end position="208"/>
    </location>
</feature>
<dbReference type="CDD" id="cd01949">
    <property type="entry name" value="GGDEF"/>
    <property type="match status" value="1"/>
</dbReference>
<dbReference type="GO" id="GO:0003824">
    <property type="term" value="F:catalytic activity"/>
    <property type="evidence" value="ECO:0007669"/>
    <property type="project" value="UniProtKB-ARBA"/>
</dbReference>
<dbReference type="Gene3D" id="2.60.40.2380">
    <property type="match status" value="1"/>
</dbReference>
<dbReference type="GO" id="GO:0005886">
    <property type="term" value="C:plasma membrane"/>
    <property type="evidence" value="ECO:0007669"/>
    <property type="project" value="UniProtKB-SubCell"/>
</dbReference>
<feature type="transmembrane region" description="Helical" evidence="4">
    <location>
        <begin position="253"/>
        <end position="271"/>
    </location>
</feature>
<feature type="coiled-coil region" evidence="3">
    <location>
        <begin position="390"/>
        <end position="439"/>
    </location>
</feature>
<dbReference type="Pfam" id="PF07696">
    <property type="entry name" value="7TMR-DISMED2"/>
    <property type="match status" value="1"/>
</dbReference>
<evidence type="ECO:0000313" key="8">
    <source>
        <dbReference type="Proteomes" id="UP000198706"/>
    </source>
</evidence>
<dbReference type="FunFam" id="3.30.70.270:FF:000001">
    <property type="entry name" value="Diguanylate cyclase domain protein"/>
    <property type="match status" value="1"/>
</dbReference>
<keyword evidence="4" id="KW-0812">Transmembrane</keyword>
<dbReference type="EMBL" id="FNFD01000001">
    <property type="protein sequence ID" value="SDJ26881.1"/>
    <property type="molecule type" value="Genomic_DNA"/>
</dbReference>
<comment type="subcellular location">
    <subcellularLocation>
        <location evidence="2">Cell inner membrane</location>
    </subcellularLocation>
</comment>
<feature type="transmembrane region" description="Helical" evidence="4">
    <location>
        <begin position="308"/>
        <end position="329"/>
    </location>
</feature>
<keyword evidence="4" id="KW-1133">Transmembrane helix</keyword>